<reference evidence="2 3" key="1">
    <citation type="submission" date="2005-10" db="EMBL/GenBank/DDBJ databases">
        <title>Complete sequence of Geobacter metallireducens GS-15.</title>
        <authorList>
            <consortium name="US DOE Joint Genome Institute"/>
            <person name="Copeland A."/>
            <person name="Lucas S."/>
            <person name="Lapidus A."/>
            <person name="Barry K."/>
            <person name="Detter J.C."/>
            <person name="Glavina T."/>
            <person name="Hammon N."/>
            <person name="Israni S."/>
            <person name="Pitluck S."/>
            <person name="Di Bartolo G."/>
            <person name="Chain P."/>
            <person name="Schmutz J."/>
            <person name="Larimer F."/>
            <person name="Land M."/>
            <person name="Kyrpides N."/>
            <person name="Ivanova N."/>
            <person name="Richardson P."/>
        </authorList>
    </citation>
    <scope>NUCLEOTIDE SEQUENCE [LARGE SCALE GENOMIC DNA]</scope>
    <source>
        <strain evidence="3">ATCC 53774 / DSM 7210 / GS-15</strain>
    </source>
</reference>
<dbReference type="Proteomes" id="UP000007073">
    <property type="component" value="Chromosome"/>
</dbReference>
<gene>
    <name evidence="2" type="ordered locus">Gmet_3303</name>
</gene>
<accession>Q39QF8</accession>
<feature type="signal peptide" evidence="1">
    <location>
        <begin position="1"/>
        <end position="21"/>
    </location>
</feature>
<feature type="chain" id="PRO_5004223262" description="Outer membrane channel" evidence="1">
    <location>
        <begin position="22"/>
        <end position="448"/>
    </location>
</feature>
<dbReference type="eggNOG" id="ENOG50338CY">
    <property type="taxonomic scope" value="Bacteria"/>
</dbReference>
<evidence type="ECO:0008006" key="4">
    <source>
        <dbReference type="Google" id="ProtNLM"/>
    </source>
</evidence>
<protein>
    <recommendedName>
        <fullName evidence="4">Outer membrane channel</fullName>
    </recommendedName>
</protein>
<dbReference type="AlphaFoldDB" id="Q39QF8"/>
<keyword evidence="3" id="KW-1185">Reference proteome</keyword>
<sequence>MRFTLMYCAAALVMLAVPVSAQDVPQQSPPAYNCDFEPACEVSPGIYGNMASPVTSKFKLSIGGFVKLDYVYNSVNLGSANGIGLVATLQPNGIPKTSSPAAKQDQSLFSARQSRIWFKAEGPTFLGARTGALIETDFFGSGGSSNETATMRIRLAYGTLDWANTQILFGQSWDLFGPAAASTVDFGQGQTAGNPTTPRVPQLRVSQKVRLSEQNSLKLIAALQNPIQNSNTANGTAGESWGARPNIAGQAMLVSKALGAAPGFWGLPMNQFTVGLFGLYGNQEIAGNGGTVDSWGYGLYAFVPVLRSADGKSRAMTASFEGQAYRAANMSFNYATVSPLIGPQGDKTGAKGYGLFGQMIFYPTQNLGITAGYGMRGAENFADYTRSGIKDFQKSNSQAFANIAYDLNAAVRVATEYQYVSTRYGNVTAGTSDFGKANVFRFSMIYFF</sequence>
<proteinExistence type="predicted"/>
<dbReference type="STRING" id="269799.Gmet_3303"/>
<evidence type="ECO:0000313" key="3">
    <source>
        <dbReference type="Proteomes" id="UP000007073"/>
    </source>
</evidence>
<evidence type="ECO:0000256" key="1">
    <source>
        <dbReference type="SAM" id="SignalP"/>
    </source>
</evidence>
<keyword evidence="1" id="KW-0732">Signal</keyword>
<dbReference type="HOGENOM" id="CLU_651747_0_0_7"/>
<evidence type="ECO:0000313" key="2">
    <source>
        <dbReference type="EMBL" id="ABB33516.1"/>
    </source>
</evidence>
<dbReference type="KEGG" id="gme:Gmet_3303"/>
<dbReference type="EMBL" id="CP000148">
    <property type="protein sequence ID" value="ABB33516.1"/>
    <property type="molecule type" value="Genomic_DNA"/>
</dbReference>
<name>Q39QF8_GEOMG</name>
<reference evidence="2 3" key="2">
    <citation type="journal article" date="2009" name="BMC Microbiol.">
        <title>The genome sequence of Geobacter metallireducens: features of metabolism, physiology and regulation common and dissimilar to Geobacter sulfurreducens.</title>
        <authorList>
            <person name="Aklujkar M."/>
            <person name="Krushkal J."/>
            <person name="DiBartolo G."/>
            <person name="Lapidus A."/>
            <person name="Land M.L."/>
            <person name="Lovley D.R."/>
        </authorList>
    </citation>
    <scope>NUCLEOTIDE SEQUENCE [LARGE SCALE GENOMIC DNA]</scope>
    <source>
        <strain evidence="3">ATCC 53774 / DSM 7210 / GS-15</strain>
    </source>
</reference>
<dbReference type="SUPFAM" id="SSF56935">
    <property type="entry name" value="Porins"/>
    <property type="match status" value="1"/>
</dbReference>
<organism evidence="2 3">
    <name type="scientific">Geobacter metallireducens (strain ATCC 53774 / DSM 7210 / GS-15)</name>
    <dbReference type="NCBI Taxonomy" id="269799"/>
    <lineage>
        <taxon>Bacteria</taxon>
        <taxon>Pseudomonadati</taxon>
        <taxon>Thermodesulfobacteriota</taxon>
        <taxon>Desulfuromonadia</taxon>
        <taxon>Geobacterales</taxon>
        <taxon>Geobacteraceae</taxon>
        <taxon>Geobacter</taxon>
    </lineage>
</organism>
<dbReference type="RefSeq" id="WP_004512527.1">
    <property type="nucleotide sequence ID" value="NC_007517.1"/>
</dbReference>